<evidence type="ECO:0000256" key="12">
    <source>
        <dbReference type="SAM" id="MobiDB-lite"/>
    </source>
</evidence>
<keyword evidence="7 13" id="KW-1133">Transmembrane helix</keyword>
<evidence type="ECO:0000256" key="13">
    <source>
        <dbReference type="SAM" id="Phobius"/>
    </source>
</evidence>
<dbReference type="GO" id="GO:0012505">
    <property type="term" value="C:endomembrane system"/>
    <property type="evidence" value="ECO:0007669"/>
    <property type="project" value="UniProtKB-SubCell"/>
</dbReference>
<evidence type="ECO:0000256" key="4">
    <source>
        <dbReference type="ARBA" id="ARBA00022723"/>
    </source>
</evidence>
<feature type="transmembrane region" description="Helical" evidence="13">
    <location>
        <begin position="153"/>
        <end position="179"/>
    </location>
</feature>
<keyword evidence="6" id="KW-0862">Zinc</keyword>
<dbReference type="SUPFAM" id="SSF57850">
    <property type="entry name" value="RING/U-box"/>
    <property type="match status" value="1"/>
</dbReference>
<evidence type="ECO:0000256" key="5">
    <source>
        <dbReference type="ARBA" id="ARBA00022771"/>
    </source>
</evidence>
<accession>X1YV84</accession>
<dbReference type="InterPro" id="IPR017907">
    <property type="entry name" value="Znf_RING_CS"/>
</dbReference>
<feature type="region of interest" description="Disordered" evidence="12">
    <location>
        <begin position="1"/>
        <end position="44"/>
    </location>
</feature>
<evidence type="ECO:0000256" key="6">
    <source>
        <dbReference type="ARBA" id="ARBA00022833"/>
    </source>
</evidence>
<dbReference type="InterPro" id="IPR001841">
    <property type="entry name" value="Znf_RING"/>
</dbReference>
<reference evidence="15" key="3">
    <citation type="submission" date="2015-06" db="UniProtKB">
        <authorList>
            <consortium name="EnsemblMetazoa"/>
        </authorList>
    </citation>
    <scope>IDENTIFICATION</scope>
</reference>
<evidence type="ECO:0000256" key="7">
    <source>
        <dbReference type="ARBA" id="ARBA00022989"/>
    </source>
</evidence>
<evidence type="ECO:0000313" key="15">
    <source>
        <dbReference type="EnsemblMetazoa" id="CapteP112054"/>
    </source>
</evidence>
<keyword evidence="8 13" id="KW-0472">Membrane</keyword>
<proteinExistence type="predicted"/>
<protein>
    <recommendedName>
        <fullName evidence="2">E3 ubiquitin-protein ligase RNF170</fullName>
    </recommendedName>
    <alternativeName>
        <fullName evidence="10">RING finger protein 170</fullName>
    </alternativeName>
    <alternativeName>
        <fullName evidence="9">RING-type E3 ubiquitin transferase RNF170</fullName>
    </alternativeName>
</protein>
<evidence type="ECO:0000256" key="9">
    <source>
        <dbReference type="ARBA" id="ARBA00030110"/>
    </source>
</evidence>
<sequence length="225" mass="26003">SFSQNAEQRIHPESEQTVHDVRERRHATERPPPSAPSTPSQSFNQERTCPICLAGAEFAIETNCGHLFCGECMVTYWRHGRWLGTIRCPVCRQQVTLMLKNFTSDENRLQSPQKDQVIQEVNHYNRRFSGQPIPWMDYIRDLPTILRHCFRHFFSVGGLLLMFRIRILVCFLVALLYLISPFDIIPEAVFGILGLLDDFFILLLLAIYISIIYRRFVANQATGAS</sequence>
<keyword evidence="16" id="KW-1185">Reference proteome</keyword>
<dbReference type="GO" id="GO:0061630">
    <property type="term" value="F:ubiquitin protein ligase activity"/>
    <property type="evidence" value="ECO:0007669"/>
    <property type="project" value="InterPro"/>
</dbReference>
<feature type="compositionally biased region" description="Basic and acidic residues" evidence="12">
    <location>
        <begin position="8"/>
        <end position="29"/>
    </location>
</feature>
<reference evidence="16" key="1">
    <citation type="submission" date="2012-12" db="EMBL/GenBank/DDBJ databases">
        <authorList>
            <person name="Hellsten U."/>
            <person name="Grimwood J."/>
            <person name="Chapman J.A."/>
            <person name="Shapiro H."/>
            <person name="Aerts A."/>
            <person name="Otillar R.P."/>
            <person name="Terry A.Y."/>
            <person name="Boore J.L."/>
            <person name="Simakov O."/>
            <person name="Marletaz F."/>
            <person name="Cho S.-J."/>
            <person name="Edsinger-Gonzales E."/>
            <person name="Havlak P."/>
            <person name="Kuo D.-H."/>
            <person name="Larsson T."/>
            <person name="Lv J."/>
            <person name="Arendt D."/>
            <person name="Savage R."/>
            <person name="Osoegawa K."/>
            <person name="de Jong P."/>
            <person name="Lindberg D.R."/>
            <person name="Seaver E.C."/>
            <person name="Weisblat D.A."/>
            <person name="Putnam N.H."/>
            <person name="Grigoriev I.V."/>
            <person name="Rokhsar D.S."/>
        </authorList>
    </citation>
    <scope>NUCLEOTIDE SEQUENCE</scope>
    <source>
        <strain evidence="16">I ESC-2004</strain>
    </source>
</reference>
<organism evidence="15 16">
    <name type="scientific">Capitella teleta</name>
    <name type="common">Polychaete worm</name>
    <dbReference type="NCBI Taxonomy" id="283909"/>
    <lineage>
        <taxon>Eukaryota</taxon>
        <taxon>Metazoa</taxon>
        <taxon>Spiralia</taxon>
        <taxon>Lophotrochozoa</taxon>
        <taxon>Annelida</taxon>
        <taxon>Polychaeta</taxon>
        <taxon>Sedentaria</taxon>
        <taxon>Scolecida</taxon>
        <taxon>Capitellidae</taxon>
        <taxon>Capitella</taxon>
    </lineage>
</organism>
<comment type="subcellular location">
    <subcellularLocation>
        <location evidence="1">Endomembrane system</location>
        <topology evidence="1">Multi-pass membrane protein</topology>
    </subcellularLocation>
</comment>
<evidence type="ECO:0000256" key="3">
    <source>
        <dbReference type="ARBA" id="ARBA00022692"/>
    </source>
</evidence>
<dbReference type="EnsemblMetazoa" id="CapteT112054">
    <property type="protein sequence ID" value="CapteP112054"/>
    <property type="gene ID" value="CapteG112054"/>
</dbReference>
<reference evidence="16" key="2">
    <citation type="journal article" date="2013" name="Nature">
        <title>Insights into bilaterian evolution from three spiralian genomes.</title>
        <authorList>
            <person name="Simakov O."/>
            <person name="Marletaz F."/>
            <person name="Cho S.J."/>
            <person name="Edsinger-Gonzales E."/>
            <person name="Havlak P."/>
            <person name="Hellsten U."/>
            <person name="Kuo D.H."/>
            <person name="Larsson T."/>
            <person name="Lv J."/>
            <person name="Arendt D."/>
            <person name="Savage R."/>
            <person name="Osoegawa K."/>
            <person name="de Jong P."/>
            <person name="Grimwood J."/>
            <person name="Chapman J.A."/>
            <person name="Shapiro H."/>
            <person name="Aerts A."/>
            <person name="Otillar R.P."/>
            <person name="Terry A.Y."/>
            <person name="Boore J.L."/>
            <person name="Grigoriev I.V."/>
            <person name="Lindberg D.R."/>
            <person name="Seaver E.C."/>
            <person name="Weisblat D.A."/>
            <person name="Putnam N.H."/>
            <person name="Rokhsar D.S."/>
        </authorList>
    </citation>
    <scope>NUCLEOTIDE SEQUENCE</scope>
    <source>
        <strain evidence="16">I ESC-2004</strain>
    </source>
</reference>
<dbReference type="Pfam" id="PF13920">
    <property type="entry name" value="zf-C3HC4_3"/>
    <property type="match status" value="1"/>
</dbReference>
<evidence type="ECO:0000256" key="10">
    <source>
        <dbReference type="ARBA" id="ARBA00031107"/>
    </source>
</evidence>
<dbReference type="CDD" id="cd16553">
    <property type="entry name" value="RING-HC_RNF170"/>
    <property type="match status" value="1"/>
</dbReference>
<dbReference type="OMA" id="CRQEEQN"/>
<name>X1YV84_CAPTE</name>
<keyword evidence="5 11" id="KW-0863">Zinc-finger</keyword>
<evidence type="ECO:0000256" key="8">
    <source>
        <dbReference type="ARBA" id="ARBA00023136"/>
    </source>
</evidence>
<dbReference type="EMBL" id="AMQN01010480">
    <property type="status" value="NOT_ANNOTATED_CDS"/>
    <property type="molecule type" value="Genomic_DNA"/>
</dbReference>
<dbReference type="InterPro" id="IPR038896">
    <property type="entry name" value="RNF170"/>
</dbReference>
<evidence type="ECO:0000256" key="1">
    <source>
        <dbReference type="ARBA" id="ARBA00004127"/>
    </source>
</evidence>
<evidence type="ECO:0000256" key="2">
    <source>
        <dbReference type="ARBA" id="ARBA00014068"/>
    </source>
</evidence>
<dbReference type="PROSITE" id="PS00518">
    <property type="entry name" value="ZF_RING_1"/>
    <property type="match status" value="1"/>
</dbReference>
<evidence type="ECO:0000313" key="16">
    <source>
        <dbReference type="Proteomes" id="UP000014760"/>
    </source>
</evidence>
<evidence type="ECO:0000256" key="11">
    <source>
        <dbReference type="PROSITE-ProRule" id="PRU00175"/>
    </source>
</evidence>
<dbReference type="AlphaFoldDB" id="X1YV84"/>
<dbReference type="PROSITE" id="PS50089">
    <property type="entry name" value="ZF_RING_2"/>
    <property type="match status" value="1"/>
</dbReference>
<dbReference type="PANTHER" id="PTHR22894">
    <property type="entry name" value="RING-TYPE DOMAIN-CONTAINING PROTEIN"/>
    <property type="match status" value="1"/>
</dbReference>
<dbReference type="HOGENOM" id="CLU_072335_0_0_1"/>
<keyword evidence="3 13" id="KW-0812">Transmembrane</keyword>
<dbReference type="Proteomes" id="UP000014760">
    <property type="component" value="Unassembled WGS sequence"/>
</dbReference>
<keyword evidence="4" id="KW-0479">Metal-binding</keyword>
<evidence type="ECO:0000259" key="14">
    <source>
        <dbReference type="PROSITE" id="PS50089"/>
    </source>
</evidence>
<feature type="domain" description="RING-type" evidence="14">
    <location>
        <begin position="49"/>
        <end position="92"/>
    </location>
</feature>
<dbReference type="InterPro" id="IPR010652">
    <property type="entry name" value="DUF1232"/>
</dbReference>
<dbReference type="SMART" id="SM00184">
    <property type="entry name" value="RING"/>
    <property type="match status" value="1"/>
</dbReference>
<dbReference type="GO" id="GO:0008270">
    <property type="term" value="F:zinc ion binding"/>
    <property type="evidence" value="ECO:0007669"/>
    <property type="project" value="UniProtKB-KW"/>
</dbReference>
<dbReference type="Pfam" id="PF06803">
    <property type="entry name" value="DUF1232"/>
    <property type="match status" value="1"/>
</dbReference>
<dbReference type="PANTHER" id="PTHR22894:SF5">
    <property type="entry name" value="RING-TYPE DOMAIN-CONTAINING PROTEIN"/>
    <property type="match status" value="1"/>
</dbReference>
<dbReference type="InterPro" id="IPR013083">
    <property type="entry name" value="Znf_RING/FYVE/PHD"/>
</dbReference>
<dbReference type="Gene3D" id="3.30.40.10">
    <property type="entry name" value="Zinc/RING finger domain, C3HC4 (zinc finger)"/>
    <property type="match status" value="1"/>
</dbReference>
<feature type="transmembrane region" description="Helical" evidence="13">
    <location>
        <begin position="199"/>
        <end position="217"/>
    </location>
</feature>